<dbReference type="Pfam" id="PF00226">
    <property type="entry name" value="DnaJ"/>
    <property type="match status" value="1"/>
</dbReference>
<keyword evidence="2" id="KW-0479">Metal-binding</keyword>
<protein>
    <submittedName>
        <fullName evidence="14">Calmodulin-like protein 12</fullName>
    </submittedName>
</protein>
<dbReference type="InterPro" id="IPR036869">
    <property type="entry name" value="J_dom_sf"/>
</dbReference>
<feature type="domain" description="EF-hand" evidence="11">
    <location>
        <begin position="502"/>
        <end position="537"/>
    </location>
</feature>
<dbReference type="PROSITE" id="PS00018">
    <property type="entry name" value="EF_HAND_1"/>
    <property type="match status" value="3"/>
</dbReference>
<dbReference type="InterPro" id="IPR022755">
    <property type="entry name" value="Znf_C2H2_jaz"/>
</dbReference>
<dbReference type="EMBL" id="CAMXCT020006672">
    <property type="protein sequence ID" value="CAL1171441.1"/>
    <property type="molecule type" value="Genomic_DNA"/>
</dbReference>
<feature type="region of interest" description="Disordered" evidence="8">
    <location>
        <begin position="190"/>
        <end position="274"/>
    </location>
</feature>
<keyword evidence="3" id="KW-0677">Repeat</keyword>
<feature type="compositionally biased region" description="Basic and acidic residues" evidence="8">
    <location>
        <begin position="200"/>
        <end position="257"/>
    </location>
</feature>
<dbReference type="Proteomes" id="UP001152797">
    <property type="component" value="Unassembled WGS sequence"/>
</dbReference>
<keyword evidence="5" id="KW-0862">Zinc</keyword>
<dbReference type="InterPro" id="IPR036236">
    <property type="entry name" value="Znf_C2H2_sf"/>
</dbReference>
<gene>
    <name evidence="12" type="ORF">C1SCF055_LOCUS33483</name>
    <name evidence="13" type="ORF">C1SCF055_LOCUS42664</name>
</gene>
<comment type="similarity">
    <text evidence="1">Belongs to the centrin family.</text>
</comment>
<evidence type="ECO:0000256" key="8">
    <source>
        <dbReference type="SAM" id="MobiDB-lite"/>
    </source>
</evidence>
<dbReference type="InterPro" id="IPR018253">
    <property type="entry name" value="DnaJ_domain_CS"/>
</dbReference>
<dbReference type="EMBL" id="CAMXCT030004173">
    <property type="protein sequence ID" value="CAL4795302.1"/>
    <property type="molecule type" value="Genomic_DNA"/>
</dbReference>
<feature type="region of interest" description="Disordered" evidence="8">
    <location>
        <begin position="311"/>
        <end position="444"/>
    </location>
</feature>
<dbReference type="SMART" id="SM00054">
    <property type="entry name" value="EFh"/>
    <property type="match status" value="4"/>
</dbReference>
<dbReference type="InterPro" id="IPR054076">
    <property type="entry name" value="ZUO1-like_ZHD"/>
</dbReference>
<dbReference type="AlphaFoldDB" id="A0A9P1M056"/>
<feature type="domain" description="EF-hand" evidence="11">
    <location>
        <begin position="711"/>
        <end position="746"/>
    </location>
</feature>
<dbReference type="PROSITE" id="PS00636">
    <property type="entry name" value="DNAJ_1"/>
    <property type="match status" value="1"/>
</dbReference>
<dbReference type="InterPro" id="IPR003604">
    <property type="entry name" value="Matrin/U1-like-C_Znf_C2H2"/>
</dbReference>
<dbReference type="Gene3D" id="3.30.160.60">
    <property type="entry name" value="Classic Zinc Finger"/>
    <property type="match status" value="1"/>
</dbReference>
<dbReference type="Pfam" id="PF21884">
    <property type="entry name" value="ZUO1-like_ZHD"/>
    <property type="match status" value="1"/>
</dbReference>
<keyword evidence="15" id="KW-1185">Reference proteome</keyword>
<evidence type="ECO:0000256" key="6">
    <source>
        <dbReference type="ARBA" id="ARBA00022837"/>
    </source>
</evidence>
<keyword evidence="4 7" id="KW-0863">Zinc-finger</keyword>
<evidence type="ECO:0000313" key="12">
    <source>
        <dbReference type="EMBL" id="CAI4007990.1"/>
    </source>
</evidence>
<accession>A0A9P1M056</accession>
<dbReference type="Gene3D" id="1.10.238.10">
    <property type="entry name" value="EF-hand"/>
    <property type="match status" value="3"/>
</dbReference>
<dbReference type="GO" id="GO:0005737">
    <property type="term" value="C:cytoplasm"/>
    <property type="evidence" value="ECO:0007669"/>
    <property type="project" value="TreeGrafter"/>
</dbReference>
<evidence type="ECO:0000256" key="7">
    <source>
        <dbReference type="PROSITE-ProRule" id="PRU00042"/>
    </source>
</evidence>
<dbReference type="GO" id="GO:0008270">
    <property type="term" value="F:zinc ion binding"/>
    <property type="evidence" value="ECO:0007669"/>
    <property type="project" value="UniProtKB-KW"/>
</dbReference>
<dbReference type="InterPro" id="IPR011992">
    <property type="entry name" value="EF-hand-dom_pair"/>
</dbReference>
<reference evidence="13" key="1">
    <citation type="submission" date="2022-10" db="EMBL/GenBank/DDBJ databases">
        <authorList>
            <person name="Chen Y."/>
            <person name="Dougan E. K."/>
            <person name="Chan C."/>
            <person name="Rhodes N."/>
            <person name="Thang M."/>
        </authorList>
    </citation>
    <scope>NUCLEOTIDE SEQUENCE</scope>
</reference>
<dbReference type="EMBL" id="CAMXCT020004173">
    <property type="protein sequence ID" value="CAL1161365.1"/>
    <property type="molecule type" value="Genomic_DNA"/>
</dbReference>
<feature type="domain" description="EF-hand" evidence="11">
    <location>
        <begin position="538"/>
        <end position="573"/>
    </location>
</feature>
<dbReference type="SMART" id="SM00451">
    <property type="entry name" value="ZnF_U1"/>
    <property type="match status" value="1"/>
</dbReference>
<dbReference type="Pfam" id="PF12171">
    <property type="entry name" value="zf-C2H2_jaz"/>
    <property type="match status" value="1"/>
</dbReference>
<comment type="caution">
    <text evidence="13">The sequence shown here is derived from an EMBL/GenBank/DDBJ whole genome shotgun (WGS) entry which is preliminary data.</text>
</comment>
<dbReference type="EMBL" id="CAMXCT030006672">
    <property type="protein sequence ID" value="CAL4805378.1"/>
    <property type="molecule type" value="Genomic_DNA"/>
</dbReference>
<dbReference type="EMBL" id="CAMXCT010004173">
    <property type="protein sequence ID" value="CAI4007990.1"/>
    <property type="molecule type" value="Genomic_DNA"/>
</dbReference>
<feature type="compositionally biased region" description="Basic and acidic residues" evidence="8">
    <location>
        <begin position="333"/>
        <end position="348"/>
    </location>
</feature>
<dbReference type="PROSITE" id="PS50076">
    <property type="entry name" value="DNAJ_2"/>
    <property type="match status" value="1"/>
</dbReference>
<feature type="compositionally biased region" description="Acidic residues" evidence="8">
    <location>
        <begin position="323"/>
        <end position="332"/>
    </location>
</feature>
<dbReference type="PROSITE" id="PS50157">
    <property type="entry name" value="ZINC_FINGER_C2H2_2"/>
    <property type="match status" value="1"/>
</dbReference>
<evidence type="ECO:0000313" key="13">
    <source>
        <dbReference type="EMBL" id="CAI4018066.1"/>
    </source>
</evidence>
<dbReference type="Pfam" id="PF25296">
    <property type="entry name" value="Decapeptide"/>
    <property type="match status" value="1"/>
</dbReference>
<proteinExistence type="inferred from homology"/>
<feature type="compositionally biased region" description="Basic and acidic residues" evidence="8">
    <location>
        <begin position="419"/>
        <end position="431"/>
    </location>
</feature>
<dbReference type="OrthoDB" id="5894at2759"/>
<feature type="compositionally biased region" description="Acidic residues" evidence="8">
    <location>
        <begin position="258"/>
        <end position="272"/>
    </location>
</feature>
<evidence type="ECO:0000313" key="14">
    <source>
        <dbReference type="EMBL" id="CAL4795302.1"/>
    </source>
</evidence>
<dbReference type="InterPro" id="IPR057481">
    <property type="entry name" value="Decapeptide"/>
</dbReference>
<feature type="domain" description="C2H2-type" evidence="10">
    <location>
        <begin position="274"/>
        <end position="298"/>
    </location>
</feature>
<dbReference type="GO" id="GO:0043226">
    <property type="term" value="C:organelle"/>
    <property type="evidence" value="ECO:0007669"/>
    <property type="project" value="UniProtKB-ARBA"/>
</dbReference>
<dbReference type="GO" id="GO:0005509">
    <property type="term" value="F:calcium ion binding"/>
    <property type="evidence" value="ECO:0007669"/>
    <property type="project" value="InterPro"/>
</dbReference>
<dbReference type="Pfam" id="PF13499">
    <property type="entry name" value="EF-hand_7"/>
    <property type="match status" value="2"/>
</dbReference>
<evidence type="ECO:0000256" key="3">
    <source>
        <dbReference type="ARBA" id="ARBA00022737"/>
    </source>
</evidence>
<dbReference type="FunFam" id="1.10.238.10:FF:000178">
    <property type="entry name" value="Calmodulin-2 A"/>
    <property type="match status" value="1"/>
</dbReference>
<evidence type="ECO:0000256" key="1">
    <source>
        <dbReference type="ARBA" id="ARBA00005253"/>
    </source>
</evidence>
<dbReference type="InterPro" id="IPR051964">
    <property type="entry name" value="Chaperone_stress_response"/>
</dbReference>
<evidence type="ECO:0000256" key="4">
    <source>
        <dbReference type="ARBA" id="ARBA00022771"/>
    </source>
</evidence>
<dbReference type="SUPFAM" id="SSF46565">
    <property type="entry name" value="Chaperone J-domain"/>
    <property type="match status" value="1"/>
</dbReference>
<evidence type="ECO:0000259" key="9">
    <source>
        <dbReference type="PROSITE" id="PS50076"/>
    </source>
</evidence>
<dbReference type="InterPro" id="IPR013087">
    <property type="entry name" value="Znf_C2H2_type"/>
</dbReference>
<feature type="domain" description="J" evidence="9">
    <location>
        <begin position="1"/>
        <end position="43"/>
    </location>
</feature>
<dbReference type="InterPro" id="IPR018247">
    <property type="entry name" value="EF_Hand_1_Ca_BS"/>
</dbReference>
<name>A0A9P1M056_9DINO</name>
<organism evidence="13">
    <name type="scientific">Cladocopium goreaui</name>
    <dbReference type="NCBI Taxonomy" id="2562237"/>
    <lineage>
        <taxon>Eukaryota</taxon>
        <taxon>Sar</taxon>
        <taxon>Alveolata</taxon>
        <taxon>Dinophyceae</taxon>
        <taxon>Suessiales</taxon>
        <taxon>Symbiodiniaceae</taxon>
        <taxon>Cladocopium</taxon>
    </lineage>
</organism>
<dbReference type="Gene3D" id="1.10.287.110">
    <property type="entry name" value="DnaJ domain"/>
    <property type="match status" value="1"/>
</dbReference>
<evidence type="ECO:0000259" key="11">
    <source>
        <dbReference type="PROSITE" id="PS50222"/>
    </source>
</evidence>
<feature type="compositionally biased region" description="Acidic residues" evidence="8">
    <location>
        <begin position="406"/>
        <end position="418"/>
    </location>
</feature>
<dbReference type="InterPro" id="IPR001623">
    <property type="entry name" value="DnaJ_domain"/>
</dbReference>
<dbReference type="InterPro" id="IPR002048">
    <property type="entry name" value="EF_hand_dom"/>
</dbReference>
<evidence type="ECO:0000259" key="10">
    <source>
        <dbReference type="PROSITE" id="PS50157"/>
    </source>
</evidence>
<dbReference type="SUPFAM" id="SSF47473">
    <property type="entry name" value="EF-hand"/>
    <property type="match status" value="2"/>
</dbReference>
<dbReference type="PROSITE" id="PS00028">
    <property type="entry name" value="ZINC_FINGER_C2H2_1"/>
    <property type="match status" value="1"/>
</dbReference>
<dbReference type="EMBL" id="CAMXCT010006672">
    <property type="protein sequence ID" value="CAI4018066.1"/>
    <property type="molecule type" value="Genomic_DNA"/>
</dbReference>
<evidence type="ECO:0000256" key="5">
    <source>
        <dbReference type="ARBA" id="ARBA00022833"/>
    </source>
</evidence>
<reference evidence="14 15" key="2">
    <citation type="submission" date="2024-05" db="EMBL/GenBank/DDBJ databases">
        <authorList>
            <person name="Chen Y."/>
            <person name="Shah S."/>
            <person name="Dougan E. K."/>
            <person name="Thang M."/>
            <person name="Chan C."/>
        </authorList>
    </citation>
    <scope>NUCLEOTIDE SEQUENCE [LARGE SCALE GENOMIC DNA]</scope>
</reference>
<feature type="compositionally biased region" description="Basic and acidic residues" evidence="8">
    <location>
        <begin position="311"/>
        <end position="322"/>
    </location>
</feature>
<feature type="domain" description="EF-hand" evidence="11">
    <location>
        <begin position="589"/>
        <end position="624"/>
    </location>
</feature>
<evidence type="ECO:0000256" key="2">
    <source>
        <dbReference type="ARBA" id="ARBA00022723"/>
    </source>
</evidence>
<dbReference type="CDD" id="cd06257">
    <property type="entry name" value="DnaJ"/>
    <property type="match status" value="1"/>
</dbReference>
<dbReference type="PANTHER" id="PTHR44029">
    <property type="entry name" value="DNAJ HOMOLOG SUBFAMILY C MEMBER 21"/>
    <property type="match status" value="1"/>
</dbReference>
<dbReference type="CDD" id="cd00051">
    <property type="entry name" value="EFh"/>
    <property type="match status" value="2"/>
</dbReference>
<dbReference type="SUPFAM" id="SSF57667">
    <property type="entry name" value="beta-beta-alpha zinc fingers"/>
    <property type="match status" value="1"/>
</dbReference>
<dbReference type="PANTHER" id="PTHR44029:SF1">
    <property type="entry name" value="DNAJ HOMOLOG SUBFAMILY C MEMBER 21"/>
    <property type="match status" value="1"/>
</dbReference>
<dbReference type="GO" id="GO:0003676">
    <property type="term" value="F:nucleic acid binding"/>
    <property type="evidence" value="ECO:0007669"/>
    <property type="project" value="InterPro"/>
</dbReference>
<sequence>MHPDKAHQNGMCPEEATKRFQQIQEAYSVLSDAQERAWYDAHREQILRGDDGPGEDPFKTKINLYKYFSVSCFEGFGDDSQGFFAVYRELFEAIDAEEEQWEDADEEHVAMPPFGRSDAEWADVAAFYRNWLEFCSRKAFGHADQWNPKEAQNRQVRRAMEQENKKARQAAKKEFNAEVRQLVKFVQKRDPRVLAHQKQQMKENIEKNQRDRAQKDKQKADQVKEREERKAAARQAEEERWAETKARKEEQRARGEIVSEEEEEESEDEEQVEYYCEPCRKSFKSEKAFDQHAKSKKHLQVVAKLRKELDKEMEAEAKKEKVEESDEEDEEEGPVKPETLHPKHEKSAAKAPEPEIEEIEVQKDGQVQDDESKSESQSDEDDFLARFAARKSNAGQGYPARADPPPVEEDSDGEEEATDDIRGRRAQKREQQMAAALQRRQERSTASQEVWSQWQLLDAREVSFCQQAARLNVALVSCAKILPHFAAMPVADIEYREYFTPEKIADLKETFESFDSSGDGRIGADELYGMFKKLGKNLTRSQIREVMREVDADGSGEIEFEELCILEIKMARLRPRTDLISYTDYLDPKSIQQLEDMFDRMDTECRGRISILDMKSLLEAQGIQGVQGKVSEDEIDEIISEVEQGGELEFEAFAAAWAIVNKARKRINYREFLDKEEVEELKTLFDDATLGSGYMAVNELDHLFRRLGFAMKTKQLRGLLRDFDCDGSGEIDFEEFCVMMLRLKCSKPVRQISPENSDCRTLWLEEDFSAKELQRSGYGIAHMKAAGIPVRQILTADVTALELRKSGFSASELRKAGMGANELRAAGFSLAELRLAGFSHAVLAQTNKVLRSYICRGNLSILPQLNPKCDPKRMKIIPPFVKLWSGTCAEVPKQMTPRIREHTDYVPRSTRPYSSGDFGTKSWEVDCLSLRRPMTAA</sequence>
<dbReference type="PROSITE" id="PS50222">
    <property type="entry name" value="EF_HAND_2"/>
    <property type="match status" value="4"/>
</dbReference>
<keyword evidence="6" id="KW-0106">Calcium</keyword>
<evidence type="ECO:0000313" key="15">
    <source>
        <dbReference type="Proteomes" id="UP001152797"/>
    </source>
</evidence>